<protein>
    <submittedName>
        <fullName evidence="2">Uncharacterized protein</fullName>
    </submittedName>
</protein>
<evidence type="ECO:0000313" key="3">
    <source>
        <dbReference type="Proteomes" id="UP001627154"/>
    </source>
</evidence>
<dbReference type="EMBL" id="JBJJXI010000045">
    <property type="protein sequence ID" value="KAL3401634.1"/>
    <property type="molecule type" value="Genomic_DNA"/>
</dbReference>
<name>A0ABD2X8P0_9HYME</name>
<dbReference type="AlphaFoldDB" id="A0ABD2X8P0"/>
<dbReference type="Proteomes" id="UP001627154">
    <property type="component" value="Unassembled WGS sequence"/>
</dbReference>
<feature type="compositionally biased region" description="Basic and acidic residues" evidence="1">
    <location>
        <begin position="244"/>
        <end position="255"/>
    </location>
</feature>
<keyword evidence="3" id="KW-1185">Reference proteome</keyword>
<evidence type="ECO:0000256" key="1">
    <source>
        <dbReference type="SAM" id="MobiDB-lite"/>
    </source>
</evidence>
<evidence type="ECO:0000313" key="2">
    <source>
        <dbReference type="EMBL" id="KAL3401634.1"/>
    </source>
</evidence>
<reference evidence="2 3" key="1">
    <citation type="journal article" date="2024" name="bioRxiv">
        <title>A reference genome for Trichogramma kaykai: A tiny desert-dwelling parasitoid wasp with competing sex-ratio distorters.</title>
        <authorList>
            <person name="Culotta J."/>
            <person name="Lindsey A.R."/>
        </authorList>
    </citation>
    <scope>NUCLEOTIDE SEQUENCE [LARGE SCALE GENOMIC DNA]</scope>
    <source>
        <strain evidence="2 3">KSX58</strain>
    </source>
</reference>
<sequence>MKFLRNCSQCLDDEEQATNCRTYPSDDPLVMTKRPRQQQHRVVHPKPQKSNFLSNFNLWPRRKSSQKAQTVKIRAIRVIEPPPPRRRLKHRPPPSRTQRLINMYEERAHSPDPSGCIQRYQEYLLDPPASFSGEDSLESHQNFRNKLNTLDFQRMNTVALEAEPSCSGKSDPAIYHKNSYNEESSTAKFARKTMLEDFLKERPKIEQTMIDLFNGKSSRTKSEERKVRFQVDAGAASAASTTESEQHKGKTERETEIKLQVDPTTKVRDFYVEKRTTYLKHKTVEDKALVLKIAPRSPCDDDDDDDDAGREMVFKNFGKMSL</sequence>
<proteinExistence type="predicted"/>
<comment type="caution">
    <text evidence="2">The sequence shown here is derived from an EMBL/GenBank/DDBJ whole genome shotgun (WGS) entry which is preliminary data.</text>
</comment>
<accession>A0ABD2X8P0</accession>
<feature type="region of interest" description="Disordered" evidence="1">
    <location>
        <begin position="231"/>
        <end position="255"/>
    </location>
</feature>
<gene>
    <name evidence="2" type="ORF">TKK_005437</name>
</gene>
<organism evidence="2 3">
    <name type="scientific">Trichogramma kaykai</name>
    <dbReference type="NCBI Taxonomy" id="54128"/>
    <lineage>
        <taxon>Eukaryota</taxon>
        <taxon>Metazoa</taxon>
        <taxon>Ecdysozoa</taxon>
        <taxon>Arthropoda</taxon>
        <taxon>Hexapoda</taxon>
        <taxon>Insecta</taxon>
        <taxon>Pterygota</taxon>
        <taxon>Neoptera</taxon>
        <taxon>Endopterygota</taxon>
        <taxon>Hymenoptera</taxon>
        <taxon>Apocrita</taxon>
        <taxon>Proctotrupomorpha</taxon>
        <taxon>Chalcidoidea</taxon>
        <taxon>Trichogrammatidae</taxon>
        <taxon>Trichogramma</taxon>
    </lineage>
</organism>